<organism evidence="12 13">
    <name type="scientific">Candidatus Stercoripulliclostridium pullicola</name>
    <dbReference type="NCBI Taxonomy" id="2840953"/>
    <lineage>
        <taxon>Bacteria</taxon>
        <taxon>Bacillati</taxon>
        <taxon>Bacillota</taxon>
        <taxon>Clostridia</taxon>
        <taxon>Eubacteriales</taxon>
        <taxon>Candidatus Stercoripulliclostridium</taxon>
    </lineage>
</organism>
<evidence type="ECO:0000256" key="1">
    <source>
        <dbReference type="ARBA" id="ARBA00001974"/>
    </source>
</evidence>
<evidence type="ECO:0000256" key="7">
    <source>
        <dbReference type="ARBA" id="ARBA00022827"/>
    </source>
</evidence>
<dbReference type="NCBIfam" id="TIGR00137">
    <property type="entry name" value="gid_trmFO"/>
    <property type="match status" value="1"/>
</dbReference>
<sequence length="433" mass="47383">MKTVRVVGGGLAGTEAAYQLLKRGFGVELYEMRPTRMTPAHKTGELAELVCSNSLKSTDVGTAQGLLKKEMSMLGAMITECASRAAVPAGGALAVDREAFSREVERTLSEFDNFRLLREEVTEITPDTVIATGPLTSDKLYEAIDGYTGGGRLHFYDAVAPIVSLDSVDMSKAFYSSRYGKGSADYLNCPMSREEYEVFVGELVGAERVVLRDFEKGDVFEGCMPVEVMAARGADALRFGPLRPVGLRDSEGNRFYAIVQLRAEDREGKLANIVGFQTNLTFPEQRRVFGLIPALRDAEFVRYGVMHRNTFLNAPGLLDENFMLKGSNGVYFAGQMTGVEGYMESAMSGMIAGISLARRLLGKPPITLPATTMCGSLVKYVAEYPGEYQPMHVSFALVPPLEANVKGKKERKLAYAERAIADLGDYLEEIKEV</sequence>
<comment type="subcellular location">
    <subcellularLocation>
        <location evidence="10">Cytoplasm</location>
    </subcellularLocation>
</comment>
<dbReference type="PANTHER" id="PTHR11806:SF2">
    <property type="entry name" value="METHYLENETETRAHYDROFOLATE--TRNA-(URACIL-5-)-METHYLTRANSFERASE TRMFO"/>
    <property type="match status" value="1"/>
</dbReference>
<name>A0A940DHF5_9FIRM</name>
<feature type="binding site" evidence="10">
    <location>
        <begin position="8"/>
        <end position="13"/>
    </location>
    <ligand>
        <name>FAD</name>
        <dbReference type="ChEBI" id="CHEBI:57692"/>
    </ligand>
</feature>
<dbReference type="GO" id="GO:0005829">
    <property type="term" value="C:cytosol"/>
    <property type="evidence" value="ECO:0007669"/>
    <property type="project" value="TreeGrafter"/>
</dbReference>
<keyword evidence="3 10" id="KW-0489">Methyltransferase</keyword>
<dbReference type="GO" id="GO:0047151">
    <property type="term" value="F:tRNA (uracil(54)-C5)-methyltransferase activity, 5,10-methylenetetrahydrofolate-dependent"/>
    <property type="evidence" value="ECO:0007669"/>
    <property type="project" value="UniProtKB-UniRule"/>
</dbReference>
<gene>
    <name evidence="10 12" type="primary">trmFO</name>
    <name evidence="12" type="ORF">IAB16_05610</name>
</gene>
<keyword evidence="2 10" id="KW-0963">Cytoplasm</keyword>
<accession>A0A940DHF5</accession>
<dbReference type="Gene3D" id="3.50.50.60">
    <property type="entry name" value="FAD/NAD(P)-binding domain"/>
    <property type="match status" value="2"/>
</dbReference>
<protein>
    <recommendedName>
        <fullName evidence="10">Methylenetetrahydrofolate--tRNA-(uracil-5-)-methyltransferase TrmFO</fullName>
        <ecNumber evidence="10">2.1.1.74</ecNumber>
    </recommendedName>
    <alternativeName>
        <fullName evidence="10">Folate-dependent tRNA (uracil-5-)-methyltransferase</fullName>
    </alternativeName>
    <alternativeName>
        <fullName evidence="10">Folate-dependent tRNA(M-5-U54)-methyltransferase</fullName>
    </alternativeName>
</protein>
<evidence type="ECO:0000256" key="4">
    <source>
        <dbReference type="ARBA" id="ARBA00022630"/>
    </source>
</evidence>
<dbReference type="EC" id="2.1.1.74" evidence="10"/>
<feature type="domain" description="MnmG N-terminal" evidence="11">
    <location>
        <begin position="4"/>
        <end position="363"/>
    </location>
</feature>
<proteinExistence type="inferred from homology"/>
<evidence type="ECO:0000313" key="13">
    <source>
        <dbReference type="Proteomes" id="UP000727857"/>
    </source>
</evidence>
<comment type="cofactor">
    <cofactor evidence="1 10">
        <name>FAD</name>
        <dbReference type="ChEBI" id="CHEBI:57692"/>
    </cofactor>
</comment>
<keyword evidence="8 10" id="KW-0521">NADP</keyword>
<comment type="caution">
    <text evidence="12">The sequence shown here is derived from an EMBL/GenBank/DDBJ whole genome shotgun (WGS) entry which is preliminary data.</text>
</comment>
<dbReference type="HAMAP" id="MF_01037">
    <property type="entry name" value="TrmFO"/>
    <property type="match status" value="1"/>
</dbReference>
<dbReference type="GO" id="GO:0050660">
    <property type="term" value="F:flavin adenine dinucleotide binding"/>
    <property type="evidence" value="ECO:0007669"/>
    <property type="project" value="UniProtKB-UniRule"/>
</dbReference>
<dbReference type="PANTHER" id="PTHR11806">
    <property type="entry name" value="GLUCOSE INHIBITED DIVISION PROTEIN A"/>
    <property type="match status" value="1"/>
</dbReference>
<dbReference type="EMBL" id="JADINF010000140">
    <property type="protein sequence ID" value="MBO8424476.1"/>
    <property type="molecule type" value="Genomic_DNA"/>
</dbReference>
<dbReference type="InterPro" id="IPR004417">
    <property type="entry name" value="TrmFO"/>
</dbReference>
<dbReference type="Pfam" id="PF01134">
    <property type="entry name" value="GIDA"/>
    <property type="match status" value="1"/>
</dbReference>
<dbReference type="InterPro" id="IPR036188">
    <property type="entry name" value="FAD/NAD-bd_sf"/>
</dbReference>
<evidence type="ECO:0000259" key="11">
    <source>
        <dbReference type="Pfam" id="PF01134"/>
    </source>
</evidence>
<evidence type="ECO:0000256" key="8">
    <source>
        <dbReference type="ARBA" id="ARBA00022857"/>
    </source>
</evidence>
<dbReference type="AlphaFoldDB" id="A0A940DHF5"/>
<dbReference type="GO" id="GO:0030488">
    <property type="term" value="P:tRNA methylation"/>
    <property type="evidence" value="ECO:0007669"/>
    <property type="project" value="TreeGrafter"/>
</dbReference>
<keyword evidence="6 10" id="KW-0819">tRNA processing</keyword>
<dbReference type="InterPro" id="IPR002218">
    <property type="entry name" value="MnmG-rel"/>
</dbReference>
<evidence type="ECO:0000313" key="12">
    <source>
        <dbReference type="EMBL" id="MBO8424476.1"/>
    </source>
</evidence>
<keyword evidence="4 10" id="KW-0285">Flavoprotein</keyword>
<comment type="function">
    <text evidence="10">Catalyzes the folate-dependent formation of 5-methyl-uridine at position 54 (M-5-U54) in all tRNAs.</text>
</comment>
<reference evidence="12" key="1">
    <citation type="submission" date="2020-10" db="EMBL/GenBank/DDBJ databases">
        <authorList>
            <person name="Gilroy R."/>
        </authorList>
    </citation>
    <scope>NUCLEOTIDE SEQUENCE</scope>
    <source>
        <strain evidence="12">517</strain>
    </source>
</reference>
<keyword evidence="7 10" id="KW-0274">FAD</keyword>
<reference evidence="12" key="2">
    <citation type="journal article" date="2021" name="PeerJ">
        <title>Extensive microbial diversity within the chicken gut microbiome revealed by metagenomics and culture.</title>
        <authorList>
            <person name="Gilroy R."/>
            <person name="Ravi A."/>
            <person name="Getino M."/>
            <person name="Pursley I."/>
            <person name="Horton D.L."/>
            <person name="Alikhan N.F."/>
            <person name="Baker D."/>
            <person name="Gharbi K."/>
            <person name="Hall N."/>
            <person name="Watson M."/>
            <person name="Adriaenssens E.M."/>
            <person name="Foster-Nyarko E."/>
            <person name="Jarju S."/>
            <person name="Secka A."/>
            <person name="Antonio M."/>
            <person name="Oren A."/>
            <person name="Chaudhuri R.R."/>
            <person name="La Ragione R."/>
            <person name="Hildebrand F."/>
            <person name="Pallen M.J."/>
        </authorList>
    </citation>
    <scope>NUCLEOTIDE SEQUENCE</scope>
    <source>
        <strain evidence="12">517</strain>
    </source>
</reference>
<keyword evidence="5 10" id="KW-0808">Transferase</keyword>
<evidence type="ECO:0000256" key="10">
    <source>
        <dbReference type="HAMAP-Rule" id="MF_01037"/>
    </source>
</evidence>
<dbReference type="SUPFAM" id="SSF51905">
    <property type="entry name" value="FAD/NAD(P)-binding domain"/>
    <property type="match status" value="1"/>
</dbReference>
<comment type="catalytic activity">
    <reaction evidence="10">
        <text>uridine(54) in tRNA + (6R)-5,10-methylene-5,6,7,8-tetrahydrofolate + NADPH + H(+) = 5-methyluridine(54) in tRNA + (6S)-5,6,7,8-tetrahydrofolate + NADP(+)</text>
        <dbReference type="Rhea" id="RHEA:62372"/>
        <dbReference type="Rhea" id="RHEA-COMP:10167"/>
        <dbReference type="Rhea" id="RHEA-COMP:10193"/>
        <dbReference type="ChEBI" id="CHEBI:15378"/>
        <dbReference type="ChEBI" id="CHEBI:15636"/>
        <dbReference type="ChEBI" id="CHEBI:57453"/>
        <dbReference type="ChEBI" id="CHEBI:57783"/>
        <dbReference type="ChEBI" id="CHEBI:58349"/>
        <dbReference type="ChEBI" id="CHEBI:65315"/>
        <dbReference type="ChEBI" id="CHEBI:74447"/>
        <dbReference type="EC" id="2.1.1.74"/>
    </reaction>
</comment>
<dbReference type="Proteomes" id="UP000727857">
    <property type="component" value="Unassembled WGS sequence"/>
</dbReference>
<evidence type="ECO:0000256" key="9">
    <source>
        <dbReference type="ARBA" id="ARBA00023027"/>
    </source>
</evidence>
<comment type="similarity">
    <text evidence="10">Belongs to the MnmG family. TrmFO subfamily.</text>
</comment>
<dbReference type="NCBIfam" id="NF003739">
    <property type="entry name" value="PRK05335.1"/>
    <property type="match status" value="1"/>
</dbReference>
<evidence type="ECO:0000256" key="2">
    <source>
        <dbReference type="ARBA" id="ARBA00022490"/>
    </source>
</evidence>
<dbReference type="InterPro" id="IPR040131">
    <property type="entry name" value="MnmG_N"/>
</dbReference>
<keyword evidence="9 10" id="KW-0520">NAD</keyword>
<comment type="catalytic activity">
    <reaction evidence="10">
        <text>uridine(54) in tRNA + (6R)-5,10-methylene-5,6,7,8-tetrahydrofolate + NADH + H(+) = 5-methyluridine(54) in tRNA + (6S)-5,6,7,8-tetrahydrofolate + NAD(+)</text>
        <dbReference type="Rhea" id="RHEA:16873"/>
        <dbReference type="Rhea" id="RHEA-COMP:10167"/>
        <dbReference type="Rhea" id="RHEA-COMP:10193"/>
        <dbReference type="ChEBI" id="CHEBI:15378"/>
        <dbReference type="ChEBI" id="CHEBI:15636"/>
        <dbReference type="ChEBI" id="CHEBI:57453"/>
        <dbReference type="ChEBI" id="CHEBI:57540"/>
        <dbReference type="ChEBI" id="CHEBI:57945"/>
        <dbReference type="ChEBI" id="CHEBI:65315"/>
        <dbReference type="ChEBI" id="CHEBI:74447"/>
        <dbReference type="EC" id="2.1.1.74"/>
    </reaction>
</comment>
<evidence type="ECO:0000256" key="5">
    <source>
        <dbReference type="ARBA" id="ARBA00022679"/>
    </source>
</evidence>
<dbReference type="GO" id="GO:0002098">
    <property type="term" value="P:tRNA wobble uridine modification"/>
    <property type="evidence" value="ECO:0007669"/>
    <property type="project" value="TreeGrafter"/>
</dbReference>
<evidence type="ECO:0000256" key="6">
    <source>
        <dbReference type="ARBA" id="ARBA00022694"/>
    </source>
</evidence>
<evidence type="ECO:0000256" key="3">
    <source>
        <dbReference type="ARBA" id="ARBA00022603"/>
    </source>
</evidence>